<evidence type="ECO:0000313" key="1">
    <source>
        <dbReference type="EMBL" id="SVE44564.1"/>
    </source>
</evidence>
<dbReference type="EMBL" id="UINC01217803">
    <property type="protein sequence ID" value="SVE44564.1"/>
    <property type="molecule type" value="Genomic_DNA"/>
</dbReference>
<protein>
    <submittedName>
        <fullName evidence="1">Uncharacterized protein</fullName>
    </submittedName>
</protein>
<sequence>MTDRLPLLSALFFAPLLAAKGPIPTPSNDPFVGPIEPYFFKNILQNEDLDDSVANHWNDPELRIIVEKHGIELFGGPM</sequence>
<gene>
    <name evidence="1" type="ORF">METZ01_LOCUS497418</name>
</gene>
<proteinExistence type="predicted"/>
<reference evidence="1" key="1">
    <citation type="submission" date="2018-05" db="EMBL/GenBank/DDBJ databases">
        <authorList>
            <person name="Lanie J.A."/>
            <person name="Ng W.-L."/>
            <person name="Kazmierczak K.M."/>
            <person name="Andrzejewski T.M."/>
            <person name="Davidsen T.M."/>
            <person name="Wayne K.J."/>
            <person name="Tettelin H."/>
            <person name="Glass J.I."/>
            <person name="Rusch D."/>
            <person name="Podicherti R."/>
            <person name="Tsui H.-C.T."/>
            <person name="Winkler M.E."/>
        </authorList>
    </citation>
    <scope>NUCLEOTIDE SEQUENCE</scope>
</reference>
<feature type="non-terminal residue" evidence="1">
    <location>
        <position position="78"/>
    </location>
</feature>
<name>A0A383DJS1_9ZZZZ</name>
<organism evidence="1">
    <name type="scientific">marine metagenome</name>
    <dbReference type="NCBI Taxonomy" id="408172"/>
    <lineage>
        <taxon>unclassified sequences</taxon>
        <taxon>metagenomes</taxon>
        <taxon>ecological metagenomes</taxon>
    </lineage>
</organism>
<accession>A0A383DJS1</accession>
<dbReference type="AlphaFoldDB" id="A0A383DJS1"/>